<dbReference type="HOGENOM" id="CLU_2915138_0_0_5"/>
<feature type="transmembrane region" description="Helical" evidence="1">
    <location>
        <begin position="28"/>
        <end position="48"/>
    </location>
</feature>
<reference evidence="2 3" key="1">
    <citation type="journal article" date="2014" name="Genome Announc.">
        <title>Complete Genome Sequence of Ehrlichia muris Strain AS145T, a Model Monocytotropic Ehrlichia Strain.</title>
        <authorList>
            <person name="Thirumalapura N.R."/>
            <person name="Qin X."/>
            <person name="Kuriakose J.A."/>
            <person name="Walker D.H."/>
        </authorList>
    </citation>
    <scope>NUCLEOTIDE SEQUENCE [LARGE SCALE GENOMIC DNA]</scope>
    <source>
        <strain evidence="3">AS154</strain>
    </source>
</reference>
<dbReference type="AlphaFoldDB" id="V9RA18"/>
<sequence>MVDAVDSKSTVRKNVLVQVRLGVLENKLLVVASFFYFITILVSLNNSLKKGVSLTGFLFKV</sequence>
<dbReference type="EMBL" id="CP006917">
    <property type="protein sequence ID" value="AHC39716.1"/>
    <property type="molecule type" value="Genomic_DNA"/>
</dbReference>
<proteinExistence type="predicted"/>
<keyword evidence="3" id="KW-1185">Reference proteome</keyword>
<protein>
    <submittedName>
        <fullName evidence="2">Uncharacterized protein</fullName>
    </submittedName>
</protein>
<dbReference type="STRING" id="1423892.EMUR_02425"/>
<evidence type="ECO:0000256" key="1">
    <source>
        <dbReference type="SAM" id="Phobius"/>
    </source>
</evidence>
<keyword evidence="1" id="KW-0812">Transmembrane</keyword>
<gene>
    <name evidence="2" type="ORF">EMUR_02425</name>
</gene>
<dbReference type="KEGG" id="emr:EMUR_02425"/>
<name>V9RA18_9RICK</name>
<accession>V9RA18</accession>
<keyword evidence="1" id="KW-0472">Membrane</keyword>
<organism evidence="2 3">
    <name type="scientific">Ehrlichia muris AS145</name>
    <dbReference type="NCBI Taxonomy" id="1423892"/>
    <lineage>
        <taxon>Bacteria</taxon>
        <taxon>Pseudomonadati</taxon>
        <taxon>Pseudomonadota</taxon>
        <taxon>Alphaproteobacteria</taxon>
        <taxon>Rickettsiales</taxon>
        <taxon>Anaplasmataceae</taxon>
        <taxon>Ehrlichia</taxon>
    </lineage>
</organism>
<dbReference type="Proteomes" id="UP000018689">
    <property type="component" value="Chromosome"/>
</dbReference>
<keyword evidence="1" id="KW-1133">Transmembrane helix</keyword>
<evidence type="ECO:0000313" key="2">
    <source>
        <dbReference type="EMBL" id="AHC39716.1"/>
    </source>
</evidence>
<evidence type="ECO:0000313" key="3">
    <source>
        <dbReference type="Proteomes" id="UP000018689"/>
    </source>
</evidence>